<dbReference type="GO" id="GO:0004049">
    <property type="term" value="F:anthranilate synthase activity"/>
    <property type="evidence" value="ECO:0007669"/>
    <property type="project" value="UniProtKB-EC"/>
</dbReference>
<evidence type="ECO:0000256" key="17">
    <source>
        <dbReference type="ARBA" id="ARBA00023239"/>
    </source>
</evidence>
<evidence type="ECO:0000256" key="18">
    <source>
        <dbReference type="ARBA" id="ARBA00023268"/>
    </source>
</evidence>
<dbReference type="AlphaFoldDB" id="A0A5C2SBJ1"/>
<dbReference type="SUPFAM" id="SSF51366">
    <property type="entry name" value="Ribulose-phoshate binding barrel"/>
    <property type="match status" value="2"/>
</dbReference>
<dbReference type="EMBL" id="ML122274">
    <property type="protein sequence ID" value="RPD58676.1"/>
    <property type="molecule type" value="Genomic_DNA"/>
</dbReference>
<evidence type="ECO:0000259" key="22">
    <source>
        <dbReference type="Pfam" id="PF00697"/>
    </source>
</evidence>
<evidence type="ECO:0000256" key="12">
    <source>
        <dbReference type="ARBA" id="ARBA00022793"/>
    </source>
</evidence>
<dbReference type="InterPro" id="IPR011060">
    <property type="entry name" value="RibuloseP-bd_barrel"/>
</dbReference>
<comment type="pathway">
    <text evidence="4">Amino-acid biosynthesis; L-tryptophan biosynthesis; L-tryptophan from chorismate: step 3/5.</text>
</comment>
<evidence type="ECO:0000256" key="14">
    <source>
        <dbReference type="ARBA" id="ARBA00022962"/>
    </source>
</evidence>
<dbReference type="OrthoDB" id="524799at2759"/>
<evidence type="ECO:0000256" key="10">
    <source>
        <dbReference type="ARBA" id="ARBA00018819"/>
    </source>
</evidence>
<keyword evidence="24" id="KW-1185">Reference proteome</keyword>
<dbReference type="InterPro" id="IPR029062">
    <property type="entry name" value="Class_I_gatase-like"/>
</dbReference>
<feature type="domain" description="Glutamine amidotransferase" evidence="20">
    <location>
        <begin position="224"/>
        <end position="312"/>
    </location>
</feature>
<organism evidence="23 24">
    <name type="scientific">Lentinus tigrinus ALCF2SS1-6</name>
    <dbReference type="NCBI Taxonomy" id="1328759"/>
    <lineage>
        <taxon>Eukaryota</taxon>
        <taxon>Fungi</taxon>
        <taxon>Dikarya</taxon>
        <taxon>Basidiomycota</taxon>
        <taxon>Agaricomycotina</taxon>
        <taxon>Agaricomycetes</taxon>
        <taxon>Polyporales</taxon>
        <taxon>Polyporaceae</taxon>
        <taxon>Lentinus</taxon>
    </lineage>
</organism>
<evidence type="ECO:0000256" key="8">
    <source>
        <dbReference type="ARBA" id="ARBA00012362"/>
    </source>
</evidence>
<dbReference type="InterPro" id="IPR013785">
    <property type="entry name" value="Aldolase_TIM"/>
</dbReference>
<dbReference type="UniPathway" id="UPA00035">
    <property type="reaction ID" value="UER00040"/>
</dbReference>
<evidence type="ECO:0000256" key="4">
    <source>
        <dbReference type="ARBA" id="ARBA00004664"/>
    </source>
</evidence>
<dbReference type="InterPro" id="IPR006221">
    <property type="entry name" value="TrpG/PapA_dom"/>
</dbReference>
<evidence type="ECO:0000256" key="5">
    <source>
        <dbReference type="ARBA" id="ARBA00004696"/>
    </source>
</evidence>
<comment type="catalytic activity">
    <reaction evidence="19">
        <text>chorismate + L-glutamine = anthranilate + pyruvate + L-glutamate + H(+)</text>
        <dbReference type="Rhea" id="RHEA:21732"/>
        <dbReference type="ChEBI" id="CHEBI:15361"/>
        <dbReference type="ChEBI" id="CHEBI:15378"/>
        <dbReference type="ChEBI" id="CHEBI:16567"/>
        <dbReference type="ChEBI" id="CHEBI:29748"/>
        <dbReference type="ChEBI" id="CHEBI:29985"/>
        <dbReference type="ChEBI" id="CHEBI:58359"/>
        <dbReference type="EC" id="4.1.3.27"/>
    </reaction>
</comment>
<dbReference type="InterPro" id="IPR045186">
    <property type="entry name" value="Indole-3-glycerol_P_synth"/>
</dbReference>
<feature type="domain" description="Glutamine amidotransferase" evidence="20">
    <location>
        <begin position="16"/>
        <end position="117"/>
    </location>
</feature>
<reference evidence="23" key="1">
    <citation type="journal article" date="2018" name="Genome Biol. Evol.">
        <title>Genomics and development of Lentinus tigrinus, a white-rot wood-decaying mushroom with dimorphic fruiting bodies.</title>
        <authorList>
            <person name="Wu B."/>
            <person name="Xu Z."/>
            <person name="Knudson A."/>
            <person name="Carlson A."/>
            <person name="Chen N."/>
            <person name="Kovaka S."/>
            <person name="LaButti K."/>
            <person name="Lipzen A."/>
            <person name="Pennachio C."/>
            <person name="Riley R."/>
            <person name="Schakwitz W."/>
            <person name="Umezawa K."/>
            <person name="Ohm R.A."/>
            <person name="Grigoriev I.V."/>
            <person name="Nagy L.G."/>
            <person name="Gibbons J."/>
            <person name="Hibbett D."/>
        </authorList>
    </citation>
    <scope>NUCLEOTIDE SEQUENCE [LARGE SCALE GENOMIC DNA]</scope>
    <source>
        <strain evidence="23">ALCF2SS1-6</strain>
    </source>
</reference>
<name>A0A5C2SBJ1_9APHY</name>
<evidence type="ECO:0000256" key="7">
    <source>
        <dbReference type="ARBA" id="ARBA00012266"/>
    </source>
</evidence>
<evidence type="ECO:0000259" key="20">
    <source>
        <dbReference type="Pfam" id="PF00117"/>
    </source>
</evidence>
<feature type="domain" description="N-(5'phosphoribosyl) anthranilate isomerase (PRAI)" evidence="22">
    <location>
        <begin position="738"/>
        <end position="898"/>
    </location>
</feature>
<dbReference type="Gene3D" id="3.40.50.880">
    <property type="match status" value="2"/>
</dbReference>
<keyword evidence="16" id="KW-0413">Isomerase</keyword>
<dbReference type="Pfam" id="PF00117">
    <property type="entry name" value="GATase"/>
    <property type="match status" value="2"/>
</dbReference>
<comment type="function">
    <text evidence="3">Trifunctional enzyme bearing the Gln amidotransferase (GATase) domain of anthranilate synthase, indole-glycerolphosphate synthase, and phosphoribosylanthranilate isomerase activities.</text>
</comment>
<evidence type="ECO:0000313" key="24">
    <source>
        <dbReference type="Proteomes" id="UP000313359"/>
    </source>
</evidence>
<dbReference type="Pfam" id="PF00218">
    <property type="entry name" value="IGPS"/>
    <property type="match status" value="1"/>
</dbReference>
<dbReference type="InterPro" id="IPR017926">
    <property type="entry name" value="GATASE"/>
</dbReference>
<dbReference type="InterPro" id="IPR001240">
    <property type="entry name" value="PRAI_dom"/>
</dbReference>
<dbReference type="Pfam" id="PF00697">
    <property type="entry name" value="PRAI"/>
    <property type="match status" value="1"/>
</dbReference>
<evidence type="ECO:0000256" key="11">
    <source>
        <dbReference type="ARBA" id="ARBA00022605"/>
    </source>
</evidence>
<keyword evidence="12" id="KW-0210">Decarboxylase</keyword>
<dbReference type="PANTHER" id="PTHR22854:SF2">
    <property type="entry name" value="INDOLE-3-GLYCEROL-PHOSPHATE SYNTHASE"/>
    <property type="match status" value="1"/>
</dbReference>
<dbReference type="PANTHER" id="PTHR22854">
    <property type="entry name" value="TRYPTOPHAN BIOSYNTHESIS PROTEIN"/>
    <property type="match status" value="1"/>
</dbReference>
<proteinExistence type="inferred from homology"/>
<dbReference type="GO" id="GO:0004640">
    <property type="term" value="F:phosphoribosylanthranilate isomerase activity"/>
    <property type="evidence" value="ECO:0007669"/>
    <property type="project" value="UniProtKB-EC"/>
</dbReference>
<dbReference type="Proteomes" id="UP000313359">
    <property type="component" value="Unassembled WGS sequence"/>
</dbReference>
<comment type="catalytic activity">
    <reaction evidence="2">
        <text>1-(2-carboxyphenylamino)-1-deoxy-D-ribulose 5-phosphate + H(+) = (1S,2R)-1-C-(indol-3-yl)glycerol 3-phosphate + CO2 + H2O</text>
        <dbReference type="Rhea" id="RHEA:23476"/>
        <dbReference type="ChEBI" id="CHEBI:15377"/>
        <dbReference type="ChEBI" id="CHEBI:15378"/>
        <dbReference type="ChEBI" id="CHEBI:16526"/>
        <dbReference type="ChEBI" id="CHEBI:58613"/>
        <dbReference type="ChEBI" id="CHEBI:58866"/>
        <dbReference type="EC" id="4.1.1.48"/>
    </reaction>
</comment>
<evidence type="ECO:0000259" key="21">
    <source>
        <dbReference type="Pfam" id="PF00218"/>
    </source>
</evidence>
<dbReference type="GO" id="GO:0004425">
    <property type="term" value="F:indole-3-glycerol-phosphate synthase activity"/>
    <property type="evidence" value="ECO:0007669"/>
    <property type="project" value="UniProtKB-EC"/>
</dbReference>
<comment type="catalytic activity">
    <reaction evidence="1">
        <text>N-(5-phospho-beta-D-ribosyl)anthranilate = 1-(2-carboxyphenylamino)-1-deoxy-D-ribulose 5-phosphate</text>
        <dbReference type="Rhea" id="RHEA:21540"/>
        <dbReference type="ChEBI" id="CHEBI:18277"/>
        <dbReference type="ChEBI" id="CHEBI:58613"/>
        <dbReference type="EC" id="5.3.1.24"/>
    </reaction>
</comment>
<gene>
    <name evidence="23" type="ORF">L227DRAFT_564725</name>
</gene>
<comment type="pathway">
    <text evidence="6">Amino-acid biosynthesis; L-tryptophan biosynthesis; L-tryptophan from chorismate: step 1/5.</text>
</comment>
<dbReference type="EC" id="4.1.3.27" evidence="7"/>
<dbReference type="Gene3D" id="3.20.20.70">
    <property type="entry name" value="Aldolase class I"/>
    <property type="match status" value="2"/>
</dbReference>
<evidence type="ECO:0000256" key="6">
    <source>
        <dbReference type="ARBA" id="ARBA00004873"/>
    </source>
</evidence>
<evidence type="ECO:0000256" key="19">
    <source>
        <dbReference type="ARBA" id="ARBA00047683"/>
    </source>
</evidence>
<dbReference type="InterPro" id="IPR013798">
    <property type="entry name" value="Indole-3-glycerol_P_synth_dom"/>
</dbReference>
<keyword evidence="15" id="KW-0057">Aromatic amino acid biosynthesis</keyword>
<accession>A0A5C2SBJ1</accession>
<evidence type="ECO:0000313" key="23">
    <source>
        <dbReference type="EMBL" id="RPD58676.1"/>
    </source>
</evidence>
<dbReference type="PRINTS" id="PR00097">
    <property type="entry name" value="ANTSNTHASEII"/>
</dbReference>
<dbReference type="EC" id="4.1.1.48" evidence="8"/>
<evidence type="ECO:0000256" key="13">
    <source>
        <dbReference type="ARBA" id="ARBA00022822"/>
    </source>
</evidence>
<protein>
    <recommendedName>
        <fullName evidence="10">Multifunctional tryptophan biosynthesis protein</fullName>
        <ecNumber evidence="8">4.1.1.48</ecNumber>
        <ecNumber evidence="7">4.1.3.27</ecNumber>
        <ecNumber evidence="9">5.3.1.24</ecNumber>
    </recommendedName>
</protein>
<feature type="domain" description="Indole-3-glycerol phosphate synthase" evidence="21">
    <location>
        <begin position="362"/>
        <end position="625"/>
    </location>
</feature>
<dbReference type="FunFam" id="3.20.20.70:FF:000136">
    <property type="entry name" value="Multifunctional tryptophan biosynthesis protein"/>
    <property type="match status" value="1"/>
</dbReference>
<evidence type="ECO:0000256" key="9">
    <source>
        <dbReference type="ARBA" id="ARBA00012572"/>
    </source>
</evidence>
<dbReference type="EC" id="5.3.1.24" evidence="9"/>
<dbReference type="PROSITE" id="PS00614">
    <property type="entry name" value="IGPS"/>
    <property type="match status" value="1"/>
</dbReference>
<keyword evidence="11" id="KW-0028">Amino-acid biosynthesis</keyword>
<dbReference type="CDD" id="cd00331">
    <property type="entry name" value="IGPS"/>
    <property type="match status" value="1"/>
</dbReference>
<dbReference type="SUPFAM" id="SSF52317">
    <property type="entry name" value="Class I glutamine amidotransferase-like"/>
    <property type="match status" value="1"/>
</dbReference>
<evidence type="ECO:0000256" key="3">
    <source>
        <dbReference type="ARBA" id="ARBA00003272"/>
    </source>
</evidence>
<dbReference type="PROSITE" id="PS51273">
    <property type="entry name" value="GATASE_TYPE_1"/>
    <property type="match status" value="1"/>
</dbReference>
<evidence type="ECO:0000256" key="15">
    <source>
        <dbReference type="ARBA" id="ARBA00023141"/>
    </source>
</evidence>
<dbReference type="HAMAP" id="MF_00135">
    <property type="entry name" value="PRAI"/>
    <property type="match status" value="1"/>
</dbReference>
<keyword evidence="14" id="KW-0315">Glutamine amidotransferase</keyword>
<evidence type="ECO:0000256" key="2">
    <source>
        <dbReference type="ARBA" id="ARBA00001633"/>
    </source>
</evidence>
<keyword evidence="18" id="KW-0511">Multifunctional enzyme</keyword>
<keyword evidence="17" id="KW-0456">Lyase</keyword>
<keyword evidence="13" id="KW-0822">Tryptophan biosynthesis</keyword>
<dbReference type="InterPro" id="IPR001468">
    <property type="entry name" value="Indole-3-GlycerolPSynthase_CS"/>
</dbReference>
<dbReference type="CDD" id="cd01743">
    <property type="entry name" value="GATase1_Anthranilate_Synthase"/>
    <property type="match status" value="1"/>
</dbReference>
<dbReference type="GO" id="GO:0000162">
    <property type="term" value="P:L-tryptophan biosynthetic process"/>
    <property type="evidence" value="ECO:0007669"/>
    <property type="project" value="UniProtKB-UniPathway"/>
</dbReference>
<dbReference type="STRING" id="1328759.A0A5C2SBJ1"/>
<sequence>MALVLPLELTRPLDVLLIDNFDSFTWNIYQSLCLLGADVTVIRNDAITPAAFPLLKLNSLIISPGPGHPITDSGISREAIRYFTGKVPILGVCMGLECLVDVFGGQIGCAREAHRGGLGGAGLLVRPHTPDPKGMENGGRDFARLHALLGGGDGQSPYVRRRFRGAHRAKTCMNDVRGCLLQLVVGRSASGRAMPIELPTVSILILLACTTLRADTLLRSYAGEIKHGKVSPIRHDGRGCFKDIPQGIKSTRYHSLSASTSSLPAELAVTAITQDSGVIMGVRHRKYTLEAVQYHPESVLSESGDTLFKNFLALRGGTWDLNPAYRVSEEALPAFGLEGIADKVHNGNATPGTSNTKIPTILEKIYAQRIKDVELAKQTPGTTPEDLETLLNLNIAPPAVSFVSRLKQAPKKPALMAEIKRASPSKGPIAMSTNAAQQALSYALAGASVISVLTEPTWFKGTLLDMRLVRQAIDSLPHRPAVLRKDFIFDEYQIAEARLHGADSVLLIVAMLPVSRLHALYEYSRSLGMEPLVEVNNAREMEAALALGAKVIGVNNRNLHDFQVDMQTTTRLVDMVRERDVILCALSGIQGAEDVRTFAEQGINAVLVGEALMRAKDTKAFIRQLLDWPETEDAKGKAVETAPPLVKICGIRTVEEAVHAMETGADMIGLMFVPSSKRHVSLERAQEISAAIHSRRAQQSHRPAAVEVSAEEELKNEPWFNLHARRLTETLARDPFKRPLVVGVFQNQPLETIIRAVEDVELDIVQLHGNEPIEWARHLPVPTIRVFHVDDEGHGLTGITRPGVHQFVLLDAVAKGSANGLSGGTGTRVDLEIAKAVVDKGEVGGGEKLPIILAGGLTPDSVQEVLQTVHPWAVDVSGGVELKDGSAKDPARVQAFIAAVKGFKSCWCRSNLLHFNNNSGLHAASNDFAALEFSVDVGAADVSFAGWKAQSWWYDCGTYDSPPRPCFCRWTSGGCDGGRTIKYGNVAHGYLLSGVLGSFVVALQLTPAARSSQAQGLRWVGLERLEYNDGVGWHGTSCSVQGPVETEQ</sequence>
<evidence type="ECO:0000256" key="1">
    <source>
        <dbReference type="ARBA" id="ARBA00001164"/>
    </source>
</evidence>
<evidence type="ECO:0000256" key="16">
    <source>
        <dbReference type="ARBA" id="ARBA00023235"/>
    </source>
</evidence>
<dbReference type="CDD" id="cd00405">
    <property type="entry name" value="PRAI"/>
    <property type="match status" value="1"/>
</dbReference>
<comment type="pathway">
    <text evidence="5">Amino-acid biosynthesis; L-tryptophan biosynthesis; L-tryptophan from chorismate: step 4/5.</text>
</comment>